<dbReference type="OrthoDB" id="2281531at2759"/>
<reference evidence="1" key="1">
    <citation type="submission" date="2014-09" db="EMBL/GenBank/DDBJ databases">
        <title>Draft genome sequence of an oleaginous Mucoromycotina fungus Mucor ambiguus NBRC6742.</title>
        <authorList>
            <person name="Takeda I."/>
            <person name="Yamane N."/>
            <person name="Morita T."/>
            <person name="Tamano K."/>
            <person name="Machida M."/>
            <person name="Baker S."/>
            <person name="Koike H."/>
        </authorList>
    </citation>
    <scope>NUCLEOTIDE SEQUENCE</scope>
    <source>
        <strain evidence="1">NBRC 6742</strain>
    </source>
</reference>
<dbReference type="EMBL" id="DF836395">
    <property type="protein sequence ID" value="GAN05965.1"/>
    <property type="molecule type" value="Genomic_DNA"/>
</dbReference>
<keyword evidence="2" id="KW-1185">Reference proteome</keyword>
<evidence type="ECO:0008006" key="3">
    <source>
        <dbReference type="Google" id="ProtNLM"/>
    </source>
</evidence>
<protein>
    <recommendedName>
        <fullName evidence="3">Transcription factor domain-containing protein</fullName>
    </recommendedName>
</protein>
<name>A0A0C9LV11_9FUNG</name>
<evidence type="ECO:0000313" key="1">
    <source>
        <dbReference type="EMBL" id="GAN05965.1"/>
    </source>
</evidence>
<sequence>MIAARYYDIFDPFGYNPISYVIHNFSDLCDLLEIHVPDRSRNIKCTKATVKALLAYKSQNSLPKTIQYHSGSSQLVQGLMYRAIQHWCCISFKIVPIELELIKNNTPKTILYCVAAISIATISTKQQPIKLDTTTINQHNRKVKTLSDRAMDGFKKDIAFCFYKRACNYLQEVIFPDDEDSFSVVAIQCYFCLSYTANLLRLPGEQRTWHYLACDMMKSNVSLINESPALRQCWYRWYYIDAWIAIALNQECLLPDGFPFALKRPAPTAIKTTVTIATTKEESIVPHSSDNSIHGCCIMSNDTLYEFVIMTQFMRRFNRAIQAGTLPLLYDRLTFETENWWRTVNMPNLHLQICYFSMRLVILFSLLQHDAYHVNFDLLLDGLSITLEVLQGLQNLKLMNCDQSTYHHMFFAVHQTLKQILVHIKIHQFLSLKAFAKQQFEMNLCILEGTGAFRDDIYQMREIGAKIETDLIALGFLQENAVVQRSLRVFRAKITPQTIKRAKKSH</sequence>
<dbReference type="Proteomes" id="UP000053815">
    <property type="component" value="Unassembled WGS sequence"/>
</dbReference>
<dbReference type="STRING" id="91626.A0A0C9LV11"/>
<proteinExistence type="predicted"/>
<organism evidence="1">
    <name type="scientific">Mucor ambiguus</name>
    <dbReference type="NCBI Taxonomy" id="91626"/>
    <lineage>
        <taxon>Eukaryota</taxon>
        <taxon>Fungi</taxon>
        <taxon>Fungi incertae sedis</taxon>
        <taxon>Mucoromycota</taxon>
        <taxon>Mucoromycotina</taxon>
        <taxon>Mucoromycetes</taxon>
        <taxon>Mucorales</taxon>
        <taxon>Mucorineae</taxon>
        <taxon>Mucoraceae</taxon>
        <taxon>Mucor</taxon>
    </lineage>
</organism>
<accession>A0A0C9LV11</accession>
<gene>
    <name evidence="1" type="ORF">MAM1_0106c05441</name>
</gene>
<evidence type="ECO:0000313" key="2">
    <source>
        <dbReference type="Proteomes" id="UP000053815"/>
    </source>
</evidence>
<dbReference type="AlphaFoldDB" id="A0A0C9LV11"/>